<dbReference type="Proteomes" id="UP000651977">
    <property type="component" value="Unassembled WGS sequence"/>
</dbReference>
<evidence type="ECO:0000313" key="2">
    <source>
        <dbReference type="EMBL" id="GGB05397.1"/>
    </source>
</evidence>
<evidence type="ECO:0000313" key="3">
    <source>
        <dbReference type="Proteomes" id="UP000651977"/>
    </source>
</evidence>
<feature type="chain" id="PRO_5046023468" description="DUF3718 domain-containing protein" evidence="1">
    <location>
        <begin position="21"/>
        <end position="103"/>
    </location>
</feature>
<feature type="signal peptide" evidence="1">
    <location>
        <begin position="1"/>
        <end position="20"/>
    </location>
</feature>
<gene>
    <name evidence="2" type="ORF">GCM10007414_18410</name>
</gene>
<proteinExistence type="predicted"/>
<dbReference type="RefSeq" id="WP_055734261.1">
    <property type="nucleotide sequence ID" value="NZ_BMDY01000009.1"/>
</dbReference>
<comment type="caution">
    <text evidence="2">The sequence shown here is derived from an EMBL/GenBank/DDBJ whole genome shotgun (WGS) entry which is preliminary data.</text>
</comment>
<evidence type="ECO:0000256" key="1">
    <source>
        <dbReference type="SAM" id="SignalP"/>
    </source>
</evidence>
<dbReference type="EMBL" id="BMDY01000009">
    <property type="protein sequence ID" value="GGB05397.1"/>
    <property type="molecule type" value="Genomic_DNA"/>
</dbReference>
<organism evidence="2 3">
    <name type="scientific">Agarivorans gilvus</name>
    <dbReference type="NCBI Taxonomy" id="680279"/>
    <lineage>
        <taxon>Bacteria</taxon>
        <taxon>Pseudomonadati</taxon>
        <taxon>Pseudomonadota</taxon>
        <taxon>Gammaproteobacteria</taxon>
        <taxon>Alteromonadales</taxon>
        <taxon>Alteromonadaceae</taxon>
        <taxon>Agarivorans</taxon>
    </lineage>
</organism>
<reference evidence="3" key="1">
    <citation type="journal article" date="2019" name="Int. J. Syst. Evol. Microbiol.">
        <title>The Global Catalogue of Microorganisms (GCM) 10K type strain sequencing project: providing services to taxonomists for standard genome sequencing and annotation.</title>
        <authorList>
            <consortium name="The Broad Institute Genomics Platform"/>
            <consortium name="The Broad Institute Genome Sequencing Center for Infectious Disease"/>
            <person name="Wu L."/>
            <person name="Ma J."/>
        </authorList>
    </citation>
    <scope>NUCLEOTIDE SEQUENCE [LARGE SCALE GENOMIC DNA]</scope>
    <source>
        <strain evidence="3">CGMCC 1.10131</strain>
    </source>
</reference>
<accession>A0ABQ1I0Q3</accession>
<evidence type="ECO:0008006" key="4">
    <source>
        <dbReference type="Google" id="ProtNLM"/>
    </source>
</evidence>
<keyword evidence="1" id="KW-0732">Signal</keyword>
<sequence length="103" mass="11426">MKAQIIFGLAAALVSGSVLAGPDACIYTSEKEGPSRHAMDKFARNFERHSAEFEVKHNMKKCDSDTLIFDFKHNEKAMHAVVREYCDAETLFQVGGIVSCEAK</sequence>
<name>A0ABQ1I0Q3_9ALTE</name>
<keyword evidence="3" id="KW-1185">Reference proteome</keyword>
<protein>
    <recommendedName>
        <fullName evidence="4">DUF3718 domain-containing protein</fullName>
    </recommendedName>
</protein>